<dbReference type="Pfam" id="PF11697">
    <property type="entry name" value="DUF3293"/>
    <property type="match status" value="1"/>
</dbReference>
<name>A0A158EZL0_9BURK</name>
<dbReference type="InterPro" id="IPR021710">
    <property type="entry name" value="DUF3293"/>
</dbReference>
<dbReference type="AlphaFoldDB" id="A0A158EZL0"/>
<evidence type="ECO:0008006" key="3">
    <source>
        <dbReference type="Google" id="ProtNLM"/>
    </source>
</evidence>
<protein>
    <recommendedName>
        <fullName evidence="3">DUF3293 domain-containing protein</fullName>
    </recommendedName>
</protein>
<proteinExistence type="predicted"/>
<sequence length="186" mass="19953">MRELGISFSANPDTGTTTTVHVSILIGFLRNALSRDFVLAKGDNVQLNSAIDPDMLRAYEETHYRVLGDTPATLHIGIANPALAELHRAYAVDCSAFVTAANPFSTLTDADANTRRQAALADELLGEGLRFIEGIGEHPSGQWPGEPSFLILGLPLDVAKQLGARHAQNAIVWCGANAVPQLILLR</sequence>
<dbReference type="Proteomes" id="UP000054683">
    <property type="component" value="Unassembled WGS sequence"/>
</dbReference>
<evidence type="ECO:0000313" key="1">
    <source>
        <dbReference type="EMBL" id="SAL13008.1"/>
    </source>
</evidence>
<organism evidence="1 2">
    <name type="scientific">Caballeronia udeis</name>
    <dbReference type="NCBI Taxonomy" id="1232866"/>
    <lineage>
        <taxon>Bacteria</taxon>
        <taxon>Pseudomonadati</taxon>
        <taxon>Pseudomonadota</taxon>
        <taxon>Betaproteobacteria</taxon>
        <taxon>Burkholderiales</taxon>
        <taxon>Burkholderiaceae</taxon>
        <taxon>Caballeronia</taxon>
    </lineage>
</organism>
<evidence type="ECO:0000313" key="2">
    <source>
        <dbReference type="Proteomes" id="UP000054683"/>
    </source>
</evidence>
<accession>A0A158EZL0</accession>
<reference evidence="1 2" key="1">
    <citation type="submission" date="2016-01" db="EMBL/GenBank/DDBJ databases">
        <authorList>
            <person name="Oliw E.H."/>
        </authorList>
    </citation>
    <scope>NUCLEOTIDE SEQUENCE [LARGE SCALE GENOMIC DNA]</scope>
    <source>
        <strain evidence="1">LMG 27134</strain>
    </source>
</reference>
<gene>
    <name evidence="1" type="ORF">AWB69_00441</name>
</gene>
<dbReference type="EMBL" id="FCOK02000002">
    <property type="protein sequence ID" value="SAL13008.1"/>
    <property type="molecule type" value="Genomic_DNA"/>
</dbReference>